<comment type="caution">
    <text evidence="1">The sequence shown here is derived from an EMBL/GenBank/DDBJ whole genome shotgun (WGS) entry which is preliminary data.</text>
</comment>
<organism evidence="1 2">
    <name type="scientific">Aspergillus melleus</name>
    <dbReference type="NCBI Taxonomy" id="138277"/>
    <lineage>
        <taxon>Eukaryota</taxon>
        <taxon>Fungi</taxon>
        <taxon>Dikarya</taxon>
        <taxon>Ascomycota</taxon>
        <taxon>Pezizomycotina</taxon>
        <taxon>Eurotiomycetes</taxon>
        <taxon>Eurotiomycetidae</taxon>
        <taxon>Eurotiales</taxon>
        <taxon>Aspergillaceae</taxon>
        <taxon>Aspergillus</taxon>
        <taxon>Aspergillus subgen. Circumdati</taxon>
    </lineage>
</organism>
<protein>
    <submittedName>
        <fullName evidence="1">Uncharacterized protein</fullName>
    </submittedName>
</protein>
<gene>
    <name evidence="1" type="ORF">N8T08_000319</name>
</gene>
<dbReference type="Proteomes" id="UP001177260">
    <property type="component" value="Unassembled WGS sequence"/>
</dbReference>
<dbReference type="EMBL" id="JAOPJF010000010">
    <property type="protein sequence ID" value="KAK1147806.1"/>
    <property type="molecule type" value="Genomic_DNA"/>
</dbReference>
<accession>A0ACC3BB71</accession>
<name>A0ACC3BB71_9EURO</name>
<proteinExistence type="predicted"/>
<sequence length="336" mass="37588">MRTDKQISDMSDLACTRCRERKIRCGRERPHCRSCEREEGVVCVYQNPVKRVNHLKLLCDSVELLQQRLTSIESHLSRLHARAESADPAESSGLRSTAEAEDSSTPGPAIHGRGLPTLPSLCRDFQIQVLRGGHTVASGPLQQLCDRSNQVDPFPPYADVTVPLLPKAYVATAIEHFLQHVDCQTDVFDPQNLRHQLDRVYEEHDDVWAICFKTITLIVLGLEITQAGALIGDFARSLLPNRAALVSSRLLTTSRLVNVQTLILLSVAAQQFDPPGWAELIFANACLIARTMGLHSLLITANESMCEQAKVFQALMGYTLKLTRLRELMRRVWKNS</sequence>
<reference evidence="1 2" key="1">
    <citation type="journal article" date="2023" name="ACS Omega">
        <title>Identification of the Neoaspergillic Acid Biosynthesis Gene Cluster by Establishing an In Vitro CRISPR-Ribonucleoprotein Genetic System in Aspergillus melleus.</title>
        <authorList>
            <person name="Yuan B."/>
            <person name="Grau M.F."/>
            <person name="Murata R.M."/>
            <person name="Torok T."/>
            <person name="Venkateswaran K."/>
            <person name="Stajich J.E."/>
            <person name="Wang C.C.C."/>
        </authorList>
    </citation>
    <scope>NUCLEOTIDE SEQUENCE [LARGE SCALE GENOMIC DNA]</scope>
    <source>
        <strain evidence="1 2">IMV 1140</strain>
    </source>
</reference>
<keyword evidence="2" id="KW-1185">Reference proteome</keyword>
<evidence type="ECO:0000313" key="2">
    <source>
        <dbReference type="Proteomes" id="UP001177260"/>
    </source>
</evidence>
<evidence type="ECO:0000313" key="1">
    <source>
        <dbReference type="EMBL" id="KAK1147806.1"/>
    </source>
</evidence>